<dbReference type="GO" id="GO:0016987">
    <property type="term" value="F:sigma factor activity"/>
    <property type="evidence" value="ECO:0007669"/>
    <property type="project" value="UniProtKB-KW"/>
</dbReference>
<dbReference type="AlphaFoldDB" id="A6GGM6"/>
<dbReference type="eggNOG" id="COG1595">
    <property type="taxonomic scope" value="Bacteria"/>
</dbReference>
<dbReference type="PANTHER" id="PTHR43133:SF62">
    <property type="entry name" value="RNA POLYMERASE SIGMA FACTOR SIGZ"/>
    <property type="match status" value="1"/>
</dbReference>
<evidence type="ECO:0000256" key="1">
    <source>
        <dbReference type="ARBA" id="ARBA00010641"/>
    </source>
</evidence>
<keyword evidence="7" id="KW-1185">Reference proteome</keyword>
<keyword evidence="2" id="KW-0805">Transcription regulation</keyword>
<keyword evidence="4" id="KW-0804">Transcription</keyword>
<dbReference type="InterPro" id="IPR013325">
    <property type="entry name" value="RNA_pol_sigma_r2"/>
</dbReference>
<accession>A6GGM6</accession>
<dbReference type="OrthoDB" id="9803470at2"/>
<dbReference type="InterPro" id="IPR013324">
    <property type="entry name" value="RNA_pol_sigma_r3/r4-like"/>
</dbReference>
<evidence type="ECO:0000256" key="3">
    <source>
        <dbReference type="ARBA" id="ARBA00023082"/>
    </source>
</evidence>
<evidence type="ECO:0000313" key="7">
    <source>
        <dbReference type="Proteomes" id="UP000005801"/>
    </source>
</evidence>
<dbReference type="Gene3D" id="1.10.10.10">
    <property type="entry name" value="Winged helix-like DNA-binding domain superfamily/Winged helix DNA-binding domain"/>
    <property type="match status" value="1"/>
</dbReference>
<proteinExistence type="inferred from homology"/>
<evidence type="ECO:0000313" key="6">
    <source>
        <dbReference type="EMBL" id="EDM74986.1"/>
    </source>
</evidence>
<dbReference type="NCBIfam" id="TIGR02937">
    <property type="entry name" value="sigma70-ECF"/>
    <property type="match status" value="1"/>
</dbReference>
<dbReference type="EMBL" id="ABCS01000108">
    <property type="protein sequence ID" value="EDM74986.1"/>
    <property type="molecule type" value="Genomic_DNA"/>
</dbReference>
<feature type="domain" description="RNA polymerase sigma-70 region 2" evidence="5">
    <location>
        <begin position="21"/>
        <end position="86"/>
    </location>
</feature>
<dbReference type="RefSeq" id="WP_006975866.1">
    <property type="nucleotide sequence ID" value="NZ_ABCS01000108.1"/>
</dbReference>
<sequence length="189" mass="21738">MSLDDLLRSLRAGEANAEQRLYRELRLELLSYFRRRVSKEDAEDLVQQTLEVIAAELDRFEPQGPRAFRSFAFSVAYNRLRTHRRKVALRRQEREAPGTWVADAEPSVPEVMLWRERRLLLREALGRLRSTYRRAIESRLRDDSPGAVAEAEGIALASLRGRVRKAIEALRGDVRGRRGSGRELSPTPS</sequence>
<dbReference type="Gene3D" id="1.10.1740.10">
    <property type="match status" value="1"/>
</dbReference>
<dbReference type="InterPro" id="IPR039425">
    <property type="entry name" value="RNA_pol_sigma-70-like"/>
</dbReference>
<dbReference type="PANTHER" id="PTHR43133">
    <property type="entry name" value="RNA POLYMERASE ECF-TYPE SIGMA FACTO"/>
    <property type="match status" value="1"/>
</dbReference>
<name>A6GGM6_9BACT</name>
<dbReference type="STRING" id="391625.PPSIR1_19047"/>
<evidence type="ECO:0000259" key="5">
    <source>
        <dbReference type="Pfam" id="PF04542"/>
    </source>
</evidence>
<comment type="similarity">
    <text evidence="1">Belongs to the sigma-70 factor family. ECF subfamily.</text>
</comment>
<reference evidence="6 7" key="1">
    <citation type="submission" date="2007-06" db="EMBL/GenBank/DDBJ databases">
        <authorList>
            <person name="Shimkets L."/>
            <person name="Ferriera S."/>
            <person name="Johnson J."/>
            <person name="Kravitz S."/>
            <person name="Beeson K."/>
            <person name="Sutton G."/>
            <person name="Rogers Y.-H."/>
            <person name="Friedman R."/>
            <person name="Frazier M."/>
            <person name="Venter J.C."/>
        </authorList>
    </citation>
    <scope>NUCLEOTIDE SEQUENCE [LARGE SCALE GENOMIC DNA]</scope>
    <source>
        <strain evidence="6 7">SIR-1</strain>
    </source>
</reference>
<dbReference type="GO" id="GO:0006352">
    <property type="term" value="P:DNA-templated transcription initiation"/>
    <property type="evidence" value="ECO:0007669"/>
    <property type="project" value="InterPro"/>
</dbReference>
<dbReference type="SUPFAM" id="SSF88659">
    <property type="entry name" value="Sigma3 and sigma4 domains of RNA polymerase sigma factors"/>
    <property type="match status" value="1"/>
</dbReference>
<organism evidence="6 7">
    <name type="scientific">Plesiocystis pacifica SIR-1</name>
    <dbReference type="NCBI Taxonomy" id="391625"/>
    <lineage>
        <taxon>Bacteria</taxon>
        <taxon>Pseudomonadati</taxon>
        <taxon>Myxococcota</taxon>
        <taxon>Polyangia</taxon>
        <taxon>Nannocystales</taxon>
        <taxon>Nannocystaceae</taxon>
        <taxon>Plesiocystis</taxon>
    </lineage>
</organism>
<gene>
    <name evidence="6" type="ORF">PPSIR1_19047</name>
</gene>
<dbReference type="Proteomes" id="UP000005801">
    <property type="component" value="Unassembled WGS sequence"/>
</dbReference>
<dbReference type="InterPro" id="IPR036388">
    <property type="entry name" value="WH-like_DNA-bd_sf"/>
</dbReference>
<evidence type="ECO:0000256" key="4">
    <source>
        <dbReference type="ARBA" id="ARBA00023163"/>
    </source>
</evidence>
<dbReference type="SUPFAM" id="SSF88946">
    <property type="entry name" value="Sigma2 domain of RNA polymerase sigma factors"/>
    <property type="match status" value="1"/>
</dbReference>
<dbReference type="Pfam" id="PF04542">
    <property type="entry name" value="Sigma70_r2"/>
    <property type="match status" value="1"/>
</dbReference>
<dbReference type="InterPro" id="IPR014284">
    <property type="entry name" value="RNA_pol_sigma-70_dom"/>
</dbReference>
<dbReference type="InterPro" id="IPR007627">
    <property type="entry name" value="RNA_pol_sigma70_r2"/>
</dbReference>
<protein>
    <recommendedName>
        <fullName evidence="5">RNA polymerase sigma-70 region 2 domain-containing protein</fullName>
    </recommendedName>
</protein>
<comment type="caution">
    <text evidence="6">The sequence shown here is derived from an EMBL/GenBank/DDBJ whole genome shotgun (WGS) entry which is preliminary data.</text>
</comment>
<keyword evidence="3" id="KW-0731">Sigma factor</keyword>
<evidence type="ECO:0000256" key="2">
    <source>
        <dbReference type="ARBA" id="ARBA00023015"/>
    </source>
</evidence>